<gene>
    <name evidence="1" type="ORF">HUE58_06490</name>
</gene>
<accession>A0A6N0HQU9</accession>
<protein>
    <submittedName>
        <fullName evidence="1">AlpA family phage regulatory protein</fullName>
    </submittedName>
</protein>
<dbReference type="Pfam" id="PF05930">
    <property type="entry name" value="Phage_AlpA"/>
    <property type="match status" value="1"/>
</dbReference>
<dbReference type="Gene3D" id="1.10.238.160">
    <property type="match status" value="1"/>
</dbReference>
<sequence>MNNQIIKKPTVIKLCTLSSATIYRLIKKGESSKQIKLAERSSGWLLSEVE</sequence>
<dbReference type="RefSeq" id="WP_174606161.1">
    <property type="nucleotide sequence ID" value="NZ_CP054490.1"/>
</dbReference>
<dbReference type="KEGG" id="reo:HUE58_06490"/>
<organism evidence="1 2">
    <name type="scientific">Candidatus Ruthia endofausta</name>
    <dbReference type="NCBI Taxonomy" id="2738852"/>
    <lineage>
        <taxon>Bacteria</taxon>
        <taxon>Pseudomonadati</taxon>
        <taxon>Pseudomonadota</taxon>
        <taxon>Gammaproteobacteria</taxon>
        <taxon>Candidatus Pseudothioglobaceae</taxon>
        <taxon>Candidatus Ruthturnera</taxon>
    </lineage>
</organism>
<dbReference type="Proteomes" id="UP000509429">
    <property type="component" value="Chromosome"/>
</dbReference>
<keyword evidence="2" id="KW-1185">Reference proteome</keyword>
<reference evidence="1 2" key="1">
    <citation type="submission" date="2020-05" db="EMBL/GenBank/DDBJ databases">
        <title>Horizontal transmission and recombination maintain forever young bacterial symbiont genomes.</title>
        <authorList>
            <person name="Russell S.L."/>
            <person name="Pepper-Tunick E."/>
            <person name="Svedberg J."/>
            <person name="Byrne A."/>
            <person name="Ruelas Castillo J."/>
            <person name="Vollmers C."/>
            <person name="Beinart R.A."/>
            <person name="Corbett-Detig R."/>
        </authorList>
    </citation>
    <scope>NUCLEOTIDE SEQUENCE [LARGE SCALE GENOMIC DNA]</scope>
    <source>
        <strain evidence="1">JDF_Ridge</strain>
    </source>
</reference>
<evidence type="ECO:0000313" key="2">
    <source>
        <dbReference type="Proteomes" id="UP000509429"/>
    </source>
</evidence>
<dbReference type="EMBL" id="CP054490">
    <property type="protein sequence ID" value="QKQ24725.1"/>
    <property type="molecule type" value="Genomic_DNA"/>
</dbReference>
<dbReference type="InterPro" id="IPR010260">
    <property type="entry name" value="AlpA"/>
</dbReference>
<dbReference type="AlphaFoldDB" id="A0A6N0HQU9"/>
<proteinExistence type="predicted"/>
<evidence type="ECO:0000313" key="1">
    <source>
        <dbReference type="EMBL" id="QKQ24725.1"/>
    </source>
</evidence>
<name>A0A6N0HQU9_9GAMM</name>